<dbReference type="EMBL" id="CAEZTS010000023">
    <property type="protein sequence ID" value="CAB4571512.1"/>
    <property type="molecule type" value="Genomic_DNA"/>
</dbReference>
<accession>A0A6J6E554</accession>
<evidence type="ECO:0000313" key="1">
    <source>
        <dbReference type="EMBL" id="CAB4571512.1"/>
    </source>
</evidence>
<protein>
    <submittedName>
        <fullName evidence="1">Unannotated protein</fullName>
    </submittedName>
</protein>
<name>A0A6J6E554_9ZZZZ</name>
<gene>
    <name evidence="1" type="ORF">UFOPK1722_00415</name>
</gene>
<dbReference type="AlphaFoldDB" id="A0A6J6E554"/>
<proteinExistence type="predicted"/>
<reference evidence="1" key="1">
    <citation type="submission" date="2020-05" db="EMBL/GenBank/DDBJ databases">
        <authorList>
            <person name="Chiriac C."/>
            <person name="Salcher M."/>
            <person name="Ghai R."/>
            <person name="Kavagutti S V."/>
        </authorList>
    </citation>
    <scope>NUCLEOTIDE SEQUENCE</scope>
</reference>
<organism evidence="1">
    <name type="scientific">freshwater metagenome</name>
    <dbReference type="NCBI Taxonomy" id="449393"/>
    <lineage>
        <taxon>unclassified sequences</taxon>
        <taxon>metagenomes</taxon>
        <taxon>ecological metagenomes</taxon>
    </lineage>
</organism>
<sequence length="133" mass="14057">MPCDTIIPCTSSGLVSLRTRMTFSPRSAASAASSAEKYTLPTAAPGEAARPVAITRLLPASNCGCKTWSRCSAVTRVMASSLLIFHTFFGPLVPLVMSTAIRRAAAPVRLPTRVCSIHNFPCSMVNSVSHMSA</sequence>